<evidence type="ECO:0000313" key="3">
    <source>
        <dbReference type="Proteomes" id="UP001189429"/>
    </source>
</evidence>
<accession>A0ABN9W0E1</accession>
<protein>
    <submittedName>
        <fullName evidence="2">Uncharacterized protein</fullName>
    </submittedName>
</protein>
<name>A0ABN9W0E1_9DINO</name>
<reference evidence="2" key="1">
    <citation type="submission" date="2023-10" db="EMBL/GenBank/DDBJ databases">
        <authorList>
            <person name="Chen Y."/>
            <person name="Shah S."/>
            <person name="Dougan E. K."/>
            <person name="Thang M."/>
            <person name="Chan C."/>
        </authorList>
    </citation>
    <scope>NUCLEOTIDE SEQUENCE [LARGE SCALE GENOMIC DNA]</scope>
</reference>
<sequence>MPQLLGPEAAEPVARVVLRTAAEDNASSVRQAAVIALPQLVRTDAVQPVVLRAATEDENPSVRQAAAKLLLPDVAKLAVRKLVGQLGKAKCSNSNSTGRGWDTLKAKLWTKFKGLARADRIKKKVFNGLGHLVEYFVSLGHAALQREVPMLVSVLASALPCVDGSDEAVSFVIKLGSALARLASTAGLYAMDILIVVHILTQVESTVGLEDTSRNTLQFTREVLQRVIEGKCASFLSKQAGTVIHVEHLDVEIPLGTMMFSDGDRTDAHRCPNRFACSVSQSQKMQPARTNISAKVKEGSCPLLLSTPPGRPRGAIDKVSSVCAAGFDSASPGCAKCLAGFGRNNKDPFACEPCGKPGRAAKWAVWFAQPLVIFLLSLRSADVAASNGVADTLANDVVKIGLAYLASTGVVLSAVTSTDAYRELNATDSARKMFNLTQLTVQRGDVTYSFSNDCFLKDGRGAASVDELLVFSLERPAYVVTIAAILVGILDVCRYAFSGDIFCLRKLRAKFVSRMITFSLVAGNQFLPSVVSAGMRALPCFHTQAASDGMAPLQFMSYENHVRCHDTYLEYIINSPYVGTCGAVLVFSYTAGPAYWLTLLHRQQRVRQAGPVKFLTGSYRDGYHWWEVGRLISKTMLIASIVTASPTSYCPLQQLMLCLIVTFAYCTWHCFNCPYTDFALNAVEAGALLTLGVTMGLSGLLAGAKWPLTPGFRNCIVNGIFIALILYFSVLVGVWVKVKFFWHHDANEQVLAEDGSANDQ</sequence>
<dbReference type="InterPro" id="IPR011989">
    <property type="entry name" value="ARM-like"/>
</dbReference>
<evidence type="ECO:0000256" key="1">
    <source>
        <dbReference type="SAM" id="Phobius"/>
    </source>
</evidence>
<feature type="transmembrane region" description="Helical" evidence="1">
    <location>
        <begin position="577"/>
        <end position="597"/>
    </location>
</feature>
<keyword evidence="3" id="KW-1185">Reference proteome</keyword>
<feature type="transmembrane region" description="Helical" evidence="1">
    <location>
        <begin position="509"/>
        <end position="527"/>
    </location>
</feature>
<keyword evidence="1" id="KW-0472">Membrane</keyword>
<keyword evidence="1" id="KW-1133">Transmembrane helix</keyword>
<dbReference type="SUPFAM" id="SSF48371">
    <property type="entry name" value="ARM repeat"/>
    <property type="match status" value="1"/>
</dbReference>
<dbReference type="InterPro" id="IPR016024">
    <property type="entry name" value="ARM-type_fold"/>
</dbReference>
<keyword evidence="1" id="KW-0812">Transmembrane</keyword>
<dbReference type="Gene3D" id="1.25.10.10">
    <property type="entry name" value="Leucine-rich Repeat Variant"/>
    <property type="match status" value="1"/>
</dbReference>
<comment type="caution">
    <text evidence="2">The sequence shown here is derived from an EMBL/GenBank/DDBJ whole genome shotgun (WGS) entry which is preliminary data.</text>
</comment>
<dbReference type="Proteomes" id="UP001189429">
    <property type="component" value="Unassembled WGS sequence"/>
</dbReference>
<gene>
    <name evidence="2" type="ORF">PCOR1329_LOCUS62812</name>
</gene>
<evidence type="ECO:0000313" key="2">
    <source>
        <dbReference type="EMBL" id="CAK0879366.1"/>
    </source>
</evidence>
<feature type="transmembrane region" description="Helical" evidence="1">
    <location>
        <begin position="685"/>
        <end position="704"/>
    </location>
</feature>
<feature type="transmembrane region" description="Helical" evidence="1">
    <location>
        <begin position="716"/>
        <end position="736"/>
    </location>
</feature>
<feature type="transmembrane region" description="Helical" evidence="1">
    <location>
        <begin position="637"/>
        <end position="665"/>
    </location>
</feature>
<feature type="transmembrane region" description="Helical" evidence="1">
    <location>
        <begin position="477"/>
        <end position="497"/>
    </location>
</feature>
<organism evidence="2 3">
    <name type="scientific">Prorocentrum cordatum</name>
    <dbReference type="NCBI Taxonomy" id="2364126"/>
    <lineage>
        <taxon>Eukaryota</taxon>
        <taxon>Sar</taxon>
        <taxon>Alveolata</taxon>
        <taxon>Dinophyceae</taxon>
        <taxon>Prorocentrales</taxon>
        <taxon>Prorocentraceae</taxon>
        <taxon>Prorocentrum</taxon>
    </lineage>
</organism>
<dbReference type="EMBL" id="CAUYUJ010017948">
    <property type="protein sequence ID" value="CAK0879366.1"/>
    <property type="molecule type" value="Genomic_DNA"/>
</dbReference>
<proteinExistence type="predicted"/>